<evidence type="ECO:0000313" key="5">
    <source>
        <dbReference type="EMBL" id="BCL62555.1"/>
    </source>
</evidence>
<dbReference type="GO" id="GO:0003677">
    <property type="term" value="F:DNA binding"/>
    <property type="evidence" value="ECO:0007669"/>
    <property type="project" value="UniProtKB-KW"/>
</dbReference>
<dbReference type="Proteomes" id="UP000826725">
    <property type="component" value="Chromosome"/>
</dbReference>
<dbReference type="InterPro" id="IPR000792">
    <property type="entry name" value="Tscrpt_reg_LuxR_C"/>
</dbReference>
<sequence>MKEETSESIIKAIHTIHRGEKYASARFMAKVLDRYLNHPKDSSESPIDRLTHRELDVFRLLGKGMTTRDIADHLDLGVKTIGTYRERIKNKLDLQNATDLIHSAVRWLEKGEL</sequence>
<dbReference type="RefSeq" id="WP_228854903.1">
    <property type="nucleotide sequence ID" value="NZ_AP024086.1"/>
</dbReference>
<keyword evidence="3" id="KW-0804">Transcription</keyword>
<gene>
    <name evidence="5" type="ORF">DGMP_32480</name>
</gene>
<dbReference type="PROSITE" id="PS50043">
    <property type="entry name" value="HTH_LUXR_2"/>
    <property type="match status" value="1"/>
</dbReference>
<dbReference type="GO" id="GO:0006355">
    <property type="term" value="P:regulation of DNA-templated transcription"/>
    <property type="evidence" value="ECO:0007669"/>
    <property type="project" value="InterPro"/>
</dbReference>
<feature type="domain" description="HTH luxR-type" evidence="4">
    <location>
        <begin position="43"/>
        <end position="108"/>
    </location>
</feature>
<dbReference type="InterPro" id="IPR039420">
    <property type="entry name" value="WalR-like"/>
</dbReference>
<dbReference type="PANTHER" id="PTHR43214:SF41">
    <property type="entry name" value="NITRATE_NITRITE RESPONSE REGULATOR PROTEIN NARP"/>
    <property type="match status" value="1"/>
</dbReference>
<name>A0A8D5JQL0_9BACT</name>
<dbReference type="EMBL" id="AP024086">
    <property type="protein sequence ID" value="BCL62555.1"/>
    <property type="molecule type" value="Genomic_DNA"/>
</dbReference>
<dbReference type="CDD" id="cd06170">
    <property type="entry name" value="LuxR_C_like"/>
    <property type="match status" value="1"/>
</dbReference>
<evidence type="ECO:0000313" key="6">
    <source>
        <dbReference type="Proteomes" id="UP000826725"/>
    </source>
</evidence>
<accession>A0A8D5JQL0</accession>
<evidence type="ECO:0000256" key="3">
    <source>
        <dbReference type="ARBA" id="ARBA00023163"/>
    </source>
</evidence>
<dbReference type="AlphaFoldDB" id="A0A8D5JQL0"/>
<protein>
    <recommendedName>
        <fullName evidence="4">HTH luxR-type domain-containing protein</fullName>
    </recommendedName>
</protein>
<evidence type="ECO:0000259" key="4">
    <source>
        <dbReference type="PROSITE" id="PS50043"/>
    </source>
</evidence>
<keyword evidence="1" id="KW-0805">Transcription regulation</keyword>
<dbReference type="Pfam" id="PF00196">
    <property type="entry name" value="GerE"/>
    <property type="match status" value="1"/>
</dbReference>
<organism evidence="5 6">
    <name type="scientific">Desulfomarina profundi</name>
    <dbReference type="NCBI Taxonomy" id="2772557"/>
    <lineage>
        <taxon>Bacteria</taxon>
        <taxon>Pseudomonadati</taxon>
        <taxon>Thermodesulfobacteriota</taxon>
        <taxon>Desulfobulbia</taxon>
        <taxon>Desulfobulbales</taxon>
        <taxon>Desulfobulbaceae</taxon>
        <taxon>Desulfomarina</taxon>
    </lineage>
</organism>
<keyword evidence="2" id="KW-0238">DNA-binding</keyword>
<dbReference type="PANTHER" id="PTHR43214">
    <property type="entry name" value="TWO-COMPONENT RESPONSE REGULATOR"/>
    <property type="match status" value="1"/>
</dbReference>
<dbReference type="SMART" id="SM00421">
    <property type="entry name" value="HTH_LUXR"/>
    <property type="match status" value="1"/>
</dbReference>
<dbReference type="KEGG" id="dbk:DGMP_32480"/>
<evidence type="ECO:0000256" key="2">
    <source>
        <dbReference type="ARBA" id="ARBA00023125"/>
    </source>
</evidence>
<evidence type="ECO:0000256" key="1">
    <source>
        <dbReference type="ARBA" id="ARBA00023015"/>
    </source>
</evidence>
<dbReference type="PROSITE" id="PS00622">
    <property type="entry name" value="HTH_LUXR_1"/>
    <property type="match status" value="1"/>
</dbReference>
<keyword evidence="6" id="KW-1185">Reference proteome</keyword>
<reference evidence="5" key="1">
    <citation type="submission" date="2020-09" db="EMBL/GenBank/DDBJ databases">
        <title>Desulfogranum mesoprofundum gen. nov., sp. nov., a novel mesophilic, sulfate-reducing chemolithoautotroph isolated from a deep-sea hydrothermal vent chimney in the Suiyo Seamount.</title>
        <authorList>
            <person name="Hashimoto Y."/>
            <person name="Nakagawa S."/>
        </authorList>
    </citation>
    <scope>NUCLEOTIDE SEQUENCE</scope>
    <source>
        <strain evidence="5">KT2</strain>
    </source>
</reference>
<proteinExistence type="predicted"/>